<dbReference type="AlphaFoldDB" id="A0A0W8FZX6"/>
<sequence length="209" mass="24261">MNKTDDQLKRFVEKDSGEEMSPFDPPDAYDPQNIEPVAYNELHPYLKKLVDEHTAFTNVLNGFEEGLINWRKNNWVFDKEIDEKFKNFFAFIDEKVPVHNHKEEKELFPILQQKLIEIGEHNSKDSSLTGINIIEDEHIKVAQAGAIVFNFLGLGSRLPDQRSKEITFQAAYEQGIAIIETMKLHIFREENILFSQAMKLFGEKEFASL</sequence>
<evidence type="ECO:0000256" key="1">
    <source>
        <dbReference type="SAM" id="MobiDB-lite"/>
    </source>
</evidence>
<gene>
    <name evidence="2" type="ORF">ASZ90_003703</name>
</gene>
<dbReference type="EMBL" id="LNQE01000460">
    <property type="protein sequence ID" value="KUG26455.1"/>
    <property type="molecule type" value="Genomic_DNA"/>
</dbReference>
<reference evidence="2" key="1">
    <citation type="journal article" date="2015" name="Proc. Natl. Acad. Sci. U.S.A.">
        <title>Networks of energetic and metabolic interactions define dynamics in microbial communities.</title>
        <authorList>
            <person name="Embree M."/>
            <person name="Liu J.K."/>
            <person name="Al-Bassam M.M."/>
            <person name="Zengler K."/>
        </authorList>
    </citation>
    <scope>NUCLEOTIDE SEQUENCE</scope>
</reference>
<accession>A0A0W8FZX6</accession>
<organism evidence="2">
    <name type="scientific">hydrocarbon metagenome</name>
    <dbReference type="NCBI Taxonomy" id="938273"/>
    <lineage>
        <taxon>unclassified sequences</taxon>
        <taxon>metagenomes</taxon>
        <taxon>ecological metagenomes</taxon>
    </lineage>
</organism>
<proteinExistence type="predicted"/>
<protein>
    <submittedName>
        <fullName evidence="2">Uncharacterized protein</fullName>
    </submittedName>
</protein>
<evidence type="ECO:0000313" key="2">
    <source>
        <dbReference type="EMBL" id="KUG26455.1"/>
    </source>
</evidence>
<dbReference type="Gene3D" id="1.20.120.520">
    <property type="entry name" value="nmb1532 protein domain like"/>
    <property type="match status" value="1"/>
</dbReference>
<feature type="compositionally biased region" description="Basic and acidic residues" evidence="1">
    <location>
        <begin position="1"/>
        <end position="17"/>
    </location>
</feature>
<feature type="region of interest" description="Disordered" evidence="1">
    <location>
        <begin position="1"/>
        <end position="33"/>
    </location>
</feature>
<comment type="caution">
    <text evidence="2">The sequence shown here is derived from an EMBL/GenBank/DDBJ whole genome shotgun (WGS) entry which is preliminary data.</text>
</comment>
<name>A0A0W8FZX6_9ZZZZ</name>